<evidence type="ECO:0000313" key="3">
    <source>
        <dbReference type="EMBL" id="KAJ3698665.1"/>
    </source>
</evidence>
<keyword evidence="2" id="KW-0472">Membrane</keyword>
<sequence>MTIITEFQIWKQIEEAEGYFPSGKYEEAASLASDVIQTIRTSNFETPVDDLDLYDMMNSAGMLIVQSYKHLGRIKEVFVELKKIYGSIWAIPVEVILTGGNLQAKEGFKLELREILEEYLSKWEYMVDAGVYALREDETDNLSSNTLENDHKRQYFLSCEFYLEVATVYTVKLLSRSFCNTELAISWVDSADLPQDGREALLKKLQALQAKQKKRQQAAQGAAAGVSTATSNEDSLETDNKQSAASKGNKERKDFSMKLVQQSIQRGSDRLDPFLWWFRSMKIKIGRLQFVIPSGKLMLFFSLFFWMSFLLRKRGDVFRSLAKNKMNSLKQAAFDALRLAFSVQMNPLAAVQQVPALPRAAW</sequence>
<keyword evidence="4" id="KW-1185">Reference proteome</keyword>
<feature type="transmembrane region" description="Helical" evidence="2">
    <location>
        <begin position="290"/>
        <end position="311"/>
    </location>
</feature>
<proteinExistence type="predicted"/>
<dbReference type="AlphaFoldDB" id="A0AAD6ERU7"/>
<dbReference type="EMBL" id="JAMRDG010000001">
    <property type="protein sequence ID" value="KAJ3698665.1"/>
    <property type="molecule type" value="Genomic_DNA"/>
</dbReference>
<keyword evidence="2" id="KW-0812">Transmembrane</keyword>
<dbReference type="InterPro" id="IPR034571">
    <property type="entry name" value="APEM9"/>
</dbReference>
<reference evidence="3 4" key="1">
    <citation type="journal article" date="2022" name="Cell">
        <title>Repeat-based holocentromeres influence genome architecture and karyotype evolution.</title>
        <authorList>
            <person name="Hofstatter P.G."/>
            <person name="Thangavel G."/>
            <person name="Lux T."/>
            <person name="Neumann P."/>
            <person name="Vondrak T."/>
            <person name="Novak P."/>
            <person name="Zhang M."/>
            <person name="Costa L."/>
            <person name="Castellani M."/>
            <person name="Scott A."/>
            <person name="Toegelov H."/>
            <person name="Fuchs J."/>
            <person name="Mata-Sucre Y."/>
            <person name="Dias Y."/>
            <person name="Vanzela A.L.L."/>
            <person name="Huettel B."/>
            <person name="Almeida C.C.S."/>
            <person name="Simkova H."/>
            <person name="Souza G."/>
            <person name="Pedrosa-Harand A."/>
            <person name="Macas J."/>
            <person name="Mayer K.F.X."/>
            <person name="Houben A."/>
            <person name="Marques A."/>
        </authorList>
    </citation>
    <scope>NUCLEOTIDE SEQUENCE [LARGE SCALE GENOMIC DNA]</scope>
    <source>
        <strain evidence="3">RhyTen1mFocal</strain>
    </source>
</reference>
<evidence type="ECO:0000256" key="1">
    <source>
        <dbReference type="SAM" id="MobiDB-lite"/>
    </source>
</evidence>
<evidence type="ECO:0000256" key="2">
    <source>
        <dbReference type="SAM" id="Phobius"/>
    </source>
</evidence>
<feature type="region of interest" description="Disordered" evidence="1">
    <location>
        <begin position="219"/>
        <end position="252"/>
    </location>
</feature>
<accession>A0AAD6ERU7</accession>
<dbReference type="PANTHER" id="PTHR36361:SF1">
    <property type="entry name" value="PROTEIN APEM9"/>
    <property type="match status" value="1"/>
</dbReference>
<gene>
    <name evidence="3" type="ORF">LUZ61_002370</name>
</gene>
<name>A0AAD6ERU7_9POAL</name>
<dbReference type="PANTHER" id="PTHR36361">
    <property type="entry name" value="PROTEIN APEM9"/>
    <property type="match status" value="1"/>
</dbReference>
<dbReference type="GO" id="GO:0015919">
    <property type="term" value="P:peroxisomal membrane transport"/>
    <property type="evidence" value="ECO:0007669"/>
    <property type="project" value="InterPro"/>
</dbReference>
<comment type="caution">
    <text evidence="3">The sequence shown here is derived from an EMBL/GenBank/DDBJ whole genome shotgun (WGS) entry which is preliminary data.</text>
</comment>
<keyword evidence="2" id="KW-1133">Transmembrane helix</keyword>
<protein>
    <submittedName>
        <fullName evidence="3">Uncharacterized protein</fullName>
    </submittedName>
</protein>
<evidence type="ECO:0000313" key="4">
    <source>
        <dbReference type="Proteomes" id="UP001210211"/>
    </source>
</evidence>
<organism evidence="3 4">
    <name type="scientific">Rhynchospora tenuis</name>
    <dbReference type="NCBI Taxonomy" id="198213"/>
    <lineage>
        <taxon>Eukaryota</taxon>
        <taxon>Viridiplantae</taxon>
        <taxon>Streptophyta</taxon>
        <taxon>Embryophyta</taxon>
        <taxon>Tracheophyta</taxon>
        <taxon>Spermatophyta</taxon>
        <taxon>Magnoliopsida</taxon>
        <taxon>Liliopsida</taxon>
        <taxon>Poales</taxon>
        <taxon>Cyperaceae</taxon>
        <taxon>Cyperoideae</taxon>
        <taxon>Rhynchosporeae</taxon>
        <taxon>Rhynchospora</taxon>
    </lineage>
</organism>
<dbReference type="Proteomes" id="UP001210211">
    <property type="component" value="Unassembled WGS sequence"/>
</dbReference>